<dbReference type="Proteomes" id="UP001152795">
    <property type="component" value="Unassembled WGS sequence"/>
</dbReference>
<evidence type="ECO:0000313" key="3">
    <source>
        <dbReference type="Proteomes" id="UP001152795"/>
    </source>
</evidence>
<feature type="domain" description="Endonuclease/exonuclease/phosphatase" evidence="1">
    <location>
        <begin position="70"/>
        <end position="147"/>
    </location>
</feature>
<reference evidence="2" key="1">
    <citation type="submission" date="2020-04" db="EMBL/GenBank/DDBJ databases">
        <authorList>
            <person name="Alioto T."/>
            <person name="Alioto T."/>
            <person name="Gomez Garrido J."/>
        </authorList>
    </citation>
    <scope>NUCLEOTIDE SEQUENCE</scope>
    <source>
        <strain evidence="2">A484AB</strain>
    </source>
</reference>
<dbReference type="InterPro" id="IPR036691">
    <property type="entry name" value="Endo/exonu/phosph_ase_sf"/>
</dbReference>
<evidence type="ECO:0000259" key="1">
    <source>
        <dbReference type="Pfam" id="PF03372"/>
    </source>
</evidence>
<name>A0A7D9EA09_PARCT</name>
<dbReference type="AlphaFoldDB" id="A0A7D9EA09"/>
<evidence type="ECO:0000313" key="2">
    <source>
        <dbReference type="EMBL" id="CAB4004320.1"/>
    </source>
</evidence>
<dbReference type="OrthoDB" id="8069600at2759"/>
<dbReference type="GO" id="GO:0003824">
    <property type="term" value="F:catalytic activity"/>
    <property type="evidence" value="ECO:0007669"/>
    <property type="project" value="InterPro"/>
</dbReference>
<comment type="caution">
    <text evidence="2">The sequence shown here is derived from an EMBL/GenBank/DDBJ whole genome shotgun (WGS) entry which is preliminary data.</text>
</comment>
<gene>
    <name evidence="2" type="ORF">PACLA_8A063408</name>
</gene>
<dbReference type="Pfam" id="PF03372">
    <property type="entry name" value="Exo_endo_phos"/>
    <property type="match status" value="1"/>
</dbReference>
<proteinExistence type="predicted"/>
<organism evidence="2 3">
    <name type="scientific">Paramuricea clavata</name>
    <name type="common">Red gorgonian</name>
    <name type="synonym">Violescent sea-whip</name>
    <dbReference type="NCBI Taxonomy" id="317549"/>
    <lineage>
        <taxon>Eukaryota</taxon>
        <taxon>Metazoa</taxon>
        <taxon>Cnidaria</taxon>
        <taxon>Anthozoa</taxon>
        <taxon>Octocorallia</taxon>
        <taxon>Malacalcyonacea</taxon>
        <taxon>Plexauridae</taxon>
        <taxon>Paramuricea</taxon>
    </lineage>
</organism>
<sequence length="176" mass="20328">MTPRIGYYVGRQNFINIPTEKVAIGRHNLINIPIKKTVAVDCTNISPNLLKTPATKHQRKKSKLKIIHLNARSRKNRNYLLHIKQLCQEDKPDILALSETWLNPQITNAEVKIEGYDLYRPDRPHKVGGGVCVYTRPDIKCHQIKNISSISDDGLHQLWLRLQYKKAKVICDMRNI</sequence>
<dbReference type="InterPro" id="IPR005135">
    <property type="entry name" value="Endo/exonuclease/phosphatase"/>
</dbReference>
<dbReference type="SUPFAM" id="SSF56219">
    <property type="entry name" value="DNase I-like"/>
    <property type="match status" value="1"/>
</dbReference>
<dbReference type="Gene3D" id="3.60.10.10">
    <property type="entry name" value="Endonuclease/exonuclease/phosphatase"/>
    <property type="match status" value="1"/>
</dbReference>
<accession>A0A7D9EA09</accession>
<protein>
    <recommendedName>
        <fullName evidence="1">Endonuclease/exonuclease/phosphatase domain-containing protein</fullName>
    </recommendedName>
</protein>
<dbReference type="EMBL" id="CACRXK020004868">
    <property type="protein sequence ID" value="CAB4004320.1"/>
    <property type="molecule type" value="Genomic_DNA"/>
</dbReference>
<keyword evidence="3" id="KW-1185">Reference proteome</keyword>